<dbReference type="Gene3D" id="3.65.10.10">
    <property type="entry name" value="Enolpyruvate transferase domain"/>
    <property type="match status" value="1"/>
</dbReference>
<organism evidence="2 3">
    <name type="scientific">Streptomyces ehimensis</name>
    <dbReference type="NCBI Taxonomy" id="68195"/>
    <lineage>
        <taxon>Bacteria</taxon>
        <taxon>Bacillati</taxon>
        <taxon>Actinomycetota</taxon>
        <taxon>Actinomycetes</taxon>
        <taxon>Kitasatosporales</taxon>
        <taxon>Streptomycetaceae</taxon>
        <taxon>Streptomyces</taxon>
    </lineage>
</organism>
<accession>A0ABV9BWH1</accession>
<proteinExistence type="predicted"/>
<dbReference type="InterPro" id="IPR036968">
    <property type="entry name" value="Enolpyruvate_Tfrase_sf"/>
</dbReference>
<dbReference type="Proteomes" id="UP001595990">
    <property type="component" value="Unassembled WGS sequence"/>
</dbReference>
<feature type="compositionally biased region" description="Polar residues" evidence="1">
    <location>
        <begin position="100"/>
        <end position="111"/>
    </location>
</feature>
<reference evidence="3" key="1">
    <citation type="journal article" date="2019" name="Int. J. Syst. Evol. Microbiol.">
        <title>The Global Catalogue of Microorganisms (GCM) 10K type strain sequencing project: providing services to taxonomists for standard genome sequencing and annotation.</title>
        <authorList>
            <consortium name="The Broad Institute Genomics Platform"/>
            <consortium name="The Broad Institute Genome Sequencing Center for Infectious Disease"/>
            <person name="Wu L."/>
            <person name="Ma J."/>
        </authorList>
    </citation>
    <scope>NUCLEOTIDE SEQUENCE [LARGE SCALE GENOMIC DNA]</scope>
    <source>
        <strain evidence="3">CECT 8064</strain>
    </source>
</reference>
<evidence type="ECO:0000313" key="3">
    <source>
        <dbReference type="Proteomes" id="UP001595990"/>
    </source>
</evidence>
<name>A0ABV9BWH1_9ACTN</name>
<evidence type="ECO:0000313" key="2">
    <source>
        <dbReference type="EMBL" id="MFC4518336.1"/>
    </source>
</evidence>
<evidence type="ECO:0000256" key="1">
    <source>
        <dbReference type="SAM" id="MobiDB-lite"/>
    </source>
</evidence>
<feature type="region of interest" description="Disordered" evidence="1">
    <location>
        <begin position="86"/>
        <end position="111"/>
    </location>
</feature>
<sequence>MPGHEWLFVAPSGLTGQLLDPRPVERAHGAVYLLPAPLAGFGHVHLPAAGGCRIGDRNSGACPAHQYAEALRRRGIARALPAHALGTPHRSGSAAAWCSGTGTSSGRHLPQ</sequence>
<protein>
    <submittedName>
        <fullName evidence="2">Uncharacterized protein</fullName>
    </submittedName>
</protein>
<gene>
    <name evidence="2" type="ORF">ACFPEN_36420</name>
</gene>
<dbReference type="RefSeq" id="WP_417924598.1">
    <property type="nucleotide sequence ID" value="NZ_JBHSFS010000046.1"/>
</dbReference>
<keyword evidence="3" id="KW-1185">Reference proteome</keyword>
<comment type="caution">
    <text evidence="2">The sequence shown here is derived from an EMBL/GenBank/DDBJ whole genome shotgun (WGS) entry which is preliminary data.</text>
</comment>
<dbReference type="EMBL" id="JBHSFS010000046">
    <property type="protein sequence ID" value="MFC4518336.1"/>
    <property type="molecule type" value="Genomic_DNA"/>
</dbReference>